<evidence type="ECO:0000313" key="2">
    <source>
        <dbReference type="EMBL" id="RCL43836.1"/>
    </source>
</evidence>
<reference evidence="2 3" key="1">
    <citation type="journal article" date="2018" name="Microbiome">
        <title>Fine metagenomic profile of the Mediterranean stratified and mixed water columns revealed by assembly and recruitment.</title>
        <authorList>
            <person name="Haro-Moreno J.M."/>
            <person name="Lopez-Perez M."/>
            <person name="De La Torre J.R."/>
            <person name="Picazo A."/>
            <person name="Camacho A."/>
            <person name="Rodriguez-Valera F."/>
        </authorList>
    </citation>
    <scope>NUCLEOTIDE SEQUENCE [LARGE SCALE GENOMIC DNA]</scope>
    <source>
        <strain evidence="2">MED-G78</strain>
    </source>
</reference>
<dbReference type="InterPro" id="IPR029068">
    <property type="entry name" value="Glyas_Bleomycin-R_OHBP_Dase"/>
</dbReference>
<protein>
    <submittedName>
        <fullName evidence="2">Glyoxalase</fullName>
    </submittedName>
</protein>
<evidence type="ECO:0000259" key="1">
    <source>
        <dbReference type="PROSITE" id="PS51819"/>
    </source>
</evidence>
<dbReference type="EMBL" id="QOPI01000020">
    <property type="protein sequence ID" value="RCL43836.1"/>
    <property type="molecule type" value="Genomic_DNA"/>
</dbReference>
<proteinExistence type="predicted"/>
<organism evidence="2 3">
    <name type="scientific">SAR86 cluster bacterium</name>
    <dbReference type="NCBI Taxonomy" id="2030880"/>
    <lineage>
        <taxon>Bacteria</taxon>
        <taxon>Pseudomonadati</taxon>
        <taxon>Pseudomonadota</taxon>
        <taxon>Gammaproteobacteria</taxon>
        <taxon>SAR86 cluster</taxon>
    </lineage>
</organism>
<dbReference type="PANTHER" id="PTHR39434:SF1">
    <property type="entry name" value="VOC DOMAIN-CONTAINING PROTEIN"/>
    <property type="match status" value="1"/>
</dbReference>
<dbReference type="PROSITE" id="PS51819">
    <property type="entry name" value="VOC"/>
    <property type="match status" value="1"/>
</dbReference>
<dbReference type="Pfam" id="PF00903">
    <property type="entry name" value="Glyoxalase"/>
    <property type="match status" value="1"/>
</dbReference>
<dbReference type="PANTHER" id="PTHR39434">
    <property type="match status" value="1"/>
</dbReference>
<accession>A0A368C4E8</accession>
<dbReference type="InterPro" id="IPR037523">
    <property type="entry name" value="VOC_core"/>
</dbReference>
<dbReference type="Proteomes" id="UP000252915">
    <property type="component" value="Unassembled WGS sequence"/>
</dbReference>
<comment type="caution">
    <text evidence="2">The sequence shown here is derived from an EMBL/GenBank/DDBJ whole genome shotgun (WGS) entry which is preliminary data.</text>
</comment>
<gene>
    <name evidence="2" type="ORF">DBW92_03650</name>
</gene>
<dbReference type="SUPFAM" id="SSF54593">
    <property type="entry name" value="Glyoxalase/Bleomycin resistance protein/Dihydroxybiphenyl dioxygenase"/>
    <property type="match status" value="1"/>
</dbReference>
<sequence>MNPFHLAIPVNNLKTSTSFYQDILGCTKGRSSSKWVDFNFYGHQLVCHQTDDAKTKSFNPVDGEEVPVPHFGIILNWNEFDQLSKSLVDKNINFIIKPTIRFAGKTGEQAIMFLKDPSDNAIEFKAFKNKEDIFKK</sequence>
<dbReference type="CDD" id="cd08357">
    <property type="entry name" value="VOC_like"/>
    <property type="match status" value="1"/>
</dbReference>
<dbReference type="Gene3D" id="3.10.180.10">
    <property type="entry name" value="2,3-Dihydroxybiphenyl 1,2-Dioxygenase, domain 1"/>
    <property type="match status" value="1"/>
</dbReference>
<name>A0A368C4E8_9GAMM</name>
<evidence type="ECO:0000313" key="3">
    <source>
        <dbReference type="Proteomes" id="UP000252915"/>
    </source>
</evidence>
<dbReference type="InterPro" id="IPR004360">
    <property type="entry name" value="Glyas_Fos-R_dOase_dom"/>
</dbReference>
<dbReference type="AlphaFoldDB" id="A0A368C4E8"/>
<feature type="domain" description="VOC" evidence="1">
    <location>
        <begin position="2"/>
        <end position="127"/>
    </location>
</feature>